<evidence type="ECO:0000256" key="1">
    <source>
        <dbReference type="SAM" id="MobiDB-lite"/>
    </source>
</evidence>
<accession>B9BJF7</accession>
<name>B9BJF7_9BURK</name>
<feature type="region of interest" description="Disordered" evidence="1">
    <location>
        <begin position="15"/>
        <end position="56"/>
    </location>
</feature>
<evidence type="ECO:0000313" key="2">
    <source>
        <dbReference type="EMBL" id="EEE09840.1"/>
    </source>
</evidence>
<reference evidence="2 3" key="1">
    <citation type="journal article" date="2012" name="J. Bacteriol.">
        <title>Draft Genome Sequence Determination for Cystic Fibrosis and Chronic Granulomatous Disease Burkholderia multivorans Isolates.</title>
        <authorList>
            <person name="Varga J.J."/>
            <person name="Losada L."/>
            <person name="Zelazny A.M."/>
            <person name="Brinkac L."/>
            <person name="Harkins D."/>
            <person name="Radune D."/>
            <person name="Hostetler J."/>
            <person name="Sampaio E.P."/>
            <person name="Ronning C.M."/>
            <person name="Nierman W.C."/>
            <person name="Greenberg D.E."/>
            <person name="Holland S.M."/>
            <person name="Goldberg J.B."/>
        </authorList>
    </citation>
    <scope>NUCLEOTIDE SEQUENCE [LARGE SCALE GENOMIC DNA]</scope>
    <source>
        <strain evidence="2 3">CGD2</strain>
    </source>
</reference>
<sequence length="56" mass="5786">MLLETACRAGIVRGAANASHRTGTAARGPKPGPRLRARARRASAASPRRTSTCLSA</sequence>
<organism evidence="2 3">
    <name type="scientific">Burkholderia multivorans CGD2</name>
    <dbReference type="NCBI Taxonomy" id="513052"/>
    <lineage>
        <taxon>Bacteria</taxon>
        <taxon>Pseudomonadati</taxon>
        <taxon>Pseudomonadota</taxon>
        <taxon>Betaproteobacteria</taxon>
        <taxon>Burkholderiales</taxon>
        <taxon>Burkholderiaceae</taxon>
        <taxon>Burkholderia</taxon>
        <taxon>Burkholderia cepacia complex</taxon>
    </lineage>
</organism>
<dbReference type="AlphaFoldDB" id="B9BJF7"/>
<proteinExistence type="predicted"/>
<dbReference type="EMBL" id="ACFC01000001">
    <property type="protein sequence ID" value="EEE09840.1"/>
    <property type="molecule type" value="Genomic_DNA"/>
</dbReference>
<gene>
    <name evidence="2" type="ORF">BURMUCGD2_5213</name>
</gene>
<protein>
    <submittedName>
        <fullName evidence="2">Uncharacterized protein</fullName>
    </submittedName>
</protein>
<comment type="caution">
    <text evidence="2">The sequence shown here is derived from an EMBL/GenBank/DDBJ whole genome shotgun (WGS) entry which is preliminary data.</text>
</comment>
<evidence type="ECO:0000313" key="3">
    <source>
        <dbReference type="Proteomes" id="UP000004535"/>
    </source>
</evidence>
<dbReference type="Proteomes" id="UP000004535">
    <property type="component" value="Unassembled WGS sequence"/>
</dbReference>